<comment type="caution">
    <text evidence="1">The sequence shown here is derived from an EMBL/GenBank/DDBJ whole genome shotgun (WGS) entry which is preliminary data.</text>
</comment>
<dbReference type="Proteomes" id="UP000615755">
    <property type="component" value="Unassembled WGS sequence"/>
</dbReference>
<dbReference type="EMBL" id="AQGV01000014">
    <property type="protein sequence ID" value="MBE0369827.1"/>
    <property type="molecule type" value="Genomic_DNA"/>
</dbReference>
<name>A0ABR9EGG6_9GAMM</name>
<reference evidence="1 2" key="1">
    <citation type="submission" date="2015-03" db="EMBL/GenBank/DDBJ databases">
        <title>Genome sequence of Pseudoalteromonas aurantia.</title>
        <authorList>
            <person name="Xie B.-B."/>
            <person name="Rong J.-C."/>
            <person name="Qin Q.-L."/>
            <person name="Zhang Y.-Z."/>
        </authorList>
    </citation>
    <scope>NUCLEOTIDE SEQUENCE [LARGE SCALE GENOMIC DNA]</scope>
    <source>
        <strain evidence="1 2">208</strain>
    </source>
</reference>
<keyword evidence="2" id="KW-1185">Reference proteome</keyword>
<accession>A0ABR9EGG6</accession>
<sequence length="42" mass="4945">MVCIAKFIGRCFFIFTSELMLQKAQTDLAWAYGVRLFRKLLD</sequence>
<organism evidence="1 2">
    <name type="scientific">Pseudoalteromonas aurantia 208</name>
    <dbReference type="NCBI Taxonomy" id="1314867"/>
    <lineage>
        <taxon>Bacteria</taxon>
        <taxon>Pseudomonadati</taxon>
        <taxon>Pseudomonadota</taxon>
        <taxon>Gammaproteobacteria</taxon>
        <taxon>Alteromonadales</taxon>
        <taxon>Pseudoalteromonadaceae</taxon>
        <taxon>Pseudoalteromonas</taxon>
    </lineage>
</organism>
<evidence type="ECO:0000313" key="1">
    <source>
        <dbReference type="EMBL" id="MBE0369827.1"/>
    </source>
</evidence>
<evidence type="ECO:0000313" key="2">
    <source>
        <dbReference type="Proteomes" id="UP000615755"/>
    </source>
</evidence>
<protein>
    <submittedName>
        <fullName evidence="1">Uncharacterized protein</fullName>
    </submittedName>
</protein>
<gene>
    <name evidence="1" type="ORF">PAUR_a4409</name>
</gene>
<proteinExistence type="predicted"/>